<feature type="coiled-coil region" evidence="4">
    <location>
        <begin position="136"/>
        <end position="170"/>
    </location>
</feature>
<keyword evidence="1" id="KW-0479">Metal-binding</keyword>
<evidence type="ECO:0000313" key="6">
    <source>
        <dbReference type="RefSeq" id="XP_018487559.1"/>
    </source>
</evidence>
<dbReference type="RefSeq" id="XP_018487559.1">
    <property type="nucleotide sequence ID" value="XM_018632057.2"/>
</dbReference>
<reference evidence="5" key="1">
    <citation type="journal article" date="2019" name="Database">
        <title>The radish genome database (RadishGD): an integrated information resource for radish genomics.</title>
        <authorList>
            <person name="Yu H.J."/>
            <person name="Baek S."/>
            <person name="Lee Y.J."/>
            <person name="Cho A."/>
            <person name="Mun J.H."/>
        </authorList>
    </citation>
    <scope>NUCLEOTIDE SEQUENCE [LARGE SCALE GENOMIC DNA]</scope>
    <source>
        <strain evidence="5">cv. WK10039</strain>
    </source>
</reference>
<evidence type="ECO:0000256" key="2">
    <source>
        <dbReference type="ARBA" id="ARBA00022771"/>
    </source>
</evidence>
<proteinExistence type="predicted"/>
<evidence type="ECO:0000256" key="4">
    <source>
        <dbReference type="SAM" id="Coils"/>
    </source>
</evidence>
<dbReference type="OrthoDB" id="692041at2759"/>
<dbReference type="AlphaFoldDB" id="A0A6J0NS99"/>
<evidence type="ECO:0000313" key="5">
    <source>
        <dbReference type="Proteomes" id="UP000504610"/>
    </source>
</evidence>
<dbReference type="KEGG" id="rsz:108858077"/>
<keyword evidence="2" id="KW-0863">Zinc-finger</keyword>
<name>A0A6J0NS99_RAPSA</name>
<gene>
    <name evidence="6" type="primary">LOC108858077</name>
</gene>
<dbReference type="GO" id="GO:0008270">
    <property type="term" value="F:zinc ion binding"/>
    <property type="evidence" value="ECO:0007669"/>
    <property type="project" value="UniProtKB-KW"/>
</dbReference>
<sequence length="200" mass="21677">MNPEPNQRQCAACQELEPPFILTVIKGNLLRRLCPDCLLKEHRNLFCPVCLDVYATVPPPQASITCLRCSSTTHLNCAPPPSPSSSSSSSSSSSDGHLFTCPPCFDPNFSFFPKSLATSSTQNEAALGMEKAKALVAAAEIAVALAKNVAEKLEEEAVRKSIEAKDAKEKAKEALVYLEDVKDIASGKTNPRKRKADDRR</sequence>
<organism evidence="5 6">
    <name type="scientific">Raphanus sativus</name>
    <name type="common">Radish</name>
    <name type="synonym">Raphanus raphanistrum var. sativus</name>
    <dbReference type="NCBI Taxonomy" id="3726"/>
    <lineage>
        <taxon>Eukaryota</taxon>
        <taxon>Viridiplantae</taxon>
        <taxon>Streptophyta</taxon>
        <taxon>Embryophyta</taxon>
        <taxon>Tracheophyta</taxon>
        <taxon>Spermatophyta</taxon>
        <taxon>Magnoliopsida</taxon>
        <taxon>eudicotyledons</taxon>
        <taxon>Gunneridae</taxon>
        <taxon>Pentapetalae</taxon>
        <taxon>rosids</taxon>
        <taxon>malvids</taxon>
        <taxon>Brassicales</taxon>
        <taxon>Brassicaceae</taxon>
        <taxon>Brassiceae</taxon>
        <taxon>Raphanus</taxon>
    </lineage>
</organism>
<dbReference type="InterPro" id="IPR013083">
    <property type="entry name" value="Znf_RING/FYVE/PHD"/>
</dbReference>
<keyword evidence="4" id="KW-0175">Coiled coil</keyword>
<dbReference type="Gene3D" id="3.30.40.10">
    <property type="entry name" value="Zinc/RING finger domain, C3HC4 (zinc finger)"/>
    <property type="match status" value="1"/>
</dbReference>
<dbReference type="InterPro" id="IPR019786">
    <property type="entry name" value="Zinc_finger_PHD-type_CS"/>
</dbReference>
<evidence type="ECO:0000256" key="1">
    <source>
        <dbReference type="ARBA" id="ARBA00022723"/>
    </source>
</evidence>
<dbReference type="Proteomes" id="UP000504610">
    <property type="component" value="Chromosome 5"/>
</dbReference>
<reference evidence="6" key="2">
    <citation type="submission" date="2025-08" db="UniProtKB">
        <authorList>
            <consortium name="RefSeq"/>
        </authorList>
    </citation>
    <scope>IDENTIFICATION</scope>
    <source>
        <tissue evidence="6">Leaf</tissue>
    </source>
</reference>
<dbReference type="GeneID" id="108858077"/>
<keyword evidence="5" id="KW-1185">Reference proteome</keyword>
<dbReference type="PANTHER" id="PTHR34451">
    <property type="entry name" value="PHD FINGER FAMILY PROTEIN"/>
    <property type="match status" value="1"/>
</dbReference>
<dbReference type="PANTHER" id="PTHR34451:SF7">
    <property type="entry name" value="PHD FINGER FAMILY PROTEIN"/>
    <property type="match status" value="1"/>
</dbReference>
<accession>A0A6J0NS99</accession>
<protein>
    <submittedName>
        <fullName evidence="6">Uncharacterized protein LOC108858077</fullName>
    </submittedName>
</protein>
<evidence type="ECO:0000256" key="3">
    <source>
        <dbReference type="ARBA" id="ARBA00022833"/>
    </source>
</evidence>
<keyword evidence="3" id="KW-0862">Zinc</keyword>
<dbReference type="PROSITE" id="PS01359">
    <property type="entry name" value="ZF_PHD_1"/>
    <property type="match status" value="1"/>
</dbReference>